<keyword evidence="1" id="KW-0812">Transmembrane</keyword>
<gene>
    <name evidence="2" type="ORF">EJB05_26174</name>
</gene>
<dbReference type="PANTHER" id="PTHR31549">
    <property type="entry name" value="PROTEIN, PUTATIVE (DUF247)-RELATED-RELATED"/>
    <property type="match status" value="1"/>
</dbReference>
<dbReference type="PANTHER" id="PTHR31549:SF256">
    <property type="entry name" value="EXPRESSED PROTEIN"/>
    <property type="match status" value="1"/>
</dbReference>
<protein>
    <submittedName>
        <fullName evidence="2">Uncharacterized protein</fullName>
    </submittedName>
</protein>
<evidence type="ECO:0000313" key="2">
    <source>
        <dbReference type="EMBL" id="TVU23792.1"/>
    </source>
</evidence>
<organism evidence="2 3">
    <name type="scientific">Eragrostis curvula</name>
    <name type="common">weeping love grass</name>
    <dbReference type="NCBI Taxonomy" id="38414"/>
    <lineage>
        <taxon>Eukaryota</taxon>
        <taxon>Viridiplantae</taxon>
        <taxon>Streptophyta</taxon>
        <taxon>Embryophyta</taxon>
        <taxon>Tracheophyta</taxon>
        <taxon>Spermatophyta</taxon>
        <taxon>Magnoliopsida</taxon>
        <taxon>Liliopsida</taxon>
        <taxon>Poales</taxon>
        <taxon>Poaceae</taxon>
        <taxon>PACMAD clade</taxon>
        <taxon>Chloridoideae</taxon>
        <taxon>Eragrostideae</taxon>
        <taxon>Eragrostidinae</taxon>
        <taxon>Eragrostis</taxon>
    </lineage>
</organism>
<evidence type="ECO:0000313" key="3">
    <source>
        <dbReference type="Proteomes" id="UP000324897"/>
    </source>
</evidence>
<proteinExistence type="predicted"/>
<dbReference type="EMBL" id="RWGY01000013">
    <property type="protein sequence ID" value="TVU23792.1"/>
    <property type="molecule type" value="Genomic_DNA"/>
</dbReference>
<comment type="caution">
    <text evidence="2">The sequence shown here is derived from an EMBL/GenBank/DDBJ whole genome shotgun (WGS) entry which is preliminary data.</text>
</comment>
<feature type="non-terminal residue" evidence="2">
    <location>
        <position position="1"/>
    </location>
</feature>
<keyword evidence="1" id="KW-1133">Transmembrane helix</keyword>
<dbReference type="Gramene" id="TVU23792">
    <property type="protein sequence ID" value="TVU23792"/>
    <property type="gene ID" value="EJB05_26174"/>
</dbReference>
<feature type="transmembrane region" description="Helical" evidence="1">
    <location>
        <begin position="416"/>
        <end position="434"/>
    </location>
</feature>
<dbReference type="AlphaFoldDB" id="A0A5J9UJ93"/>
<dbReference type="Proteomes" id="UP000324897">
    <property type="component" value="Chromosome 2"/>
</dbReference>
<keyword evidence="3" id="KW-1185">Reference proteome</keyword>
<dbReference type="OrthoDB" id="686589at2759"/>
<accession>A0A5J9UJ93</accession>
<name>A0A5J9UJ93_9POAL</name>
<keyword evidence="1" id="KW-0472">Membrane</keyword>
<sequence length="438" mass="49752">MADVVSATAPAKGGQLQLPQTMVAHDGIEEVINDGTKERLSVEAHFLESKPMIHRFPSNLQRISRERDYIVPRTVAIGPYYHGMPELQPMEKVKRTVTNYFFEGLAQSRDATYEKIKSISRDARSCYTDEDVLKGITDDEFAEMMFIDGCFLVQFIETMLQRSGGASLTSIINPHTKGVWRDMMLLENQIPWALMEVLMPLKSLTMEHILVPVVTVLHGTVSDIPTEPFAKMDYKPGHLLCFIRFYEAASKRLTRPSSSNVLPLDTSAVGLSEMGIKLEPSQKMQFSAMDLVKGPFFGKLFLPPLRLGAIIKCWLVNMAAFEMCTETYLDHDCSVNSYLSVLSLLMNREEDVRELRVKRILHGRSSDRQILEFFNDLVLVPGQAYARLIPGLAEYRQKRRVWIAIYRFLYKNAKTIVTILSITGLLVGIFKALYSLKH</sequence>
<evidence type="ECO:0000256" key="1">
    <source>
        <dbReference type="SAM" id="Phobius"/>
    </source>
</evidence>
<dbReference type="Pfam" id="PF03140">
    <property type="entry name" value="DUF247"/>
    <property type="match status" value="1"/>
</dbReference>
<dbReference type="InterPro" id="IPR004158">
    <property type="entry name" value="DUF247_pln"/>
</dbReference>
<reference evidence="2 3" key="1">
    <citation type="journal article" date="2019" name="Sci. Rep.">
        <title>A high-quality genome of Eragrostis curvula grass provides insights into Poaceae evolution and supports new strategies to enhance forage quality.</title>
        <authorList>
            <person name="Carballo J."/>
            <person name="Santos B.A.C.M."/>
            <person name="Zappacosta D."/>
            <person name="Garbus I."/>
            <person name="Selva J.P."/>
            <person name="Gallo C.A."/>
            <person name="Diaz A."/>
            <person name="Albertini E."/>
            <person name="Caccamo M."/>
            <person name="Echenique V."/>
        </authorList>
    </citation>
    <scope>NUCLEOTIDE SEQUENCE [LARGE SCALE GENOMIC DNA]</scope>
    <source>
        <strain evidence="3">cv. Victoria</strain>
        <tissue evidence="2">Leaf</tissue>
    </source>
</reference>